<reference evidence="4" key="1">
    <citation type="submission" date="2016-10" db="EMBL/GenBank/DDBJ databases">
        <authorList>
            <person name="Varghese N."/>
            <person name="Submissions S."/>
        </authorList>
    </citation>
    <scope>NUCLEOTIDE SEQUENCE [LARGE SCALE GENOMIC DNA]</scope>
    <source>
        <strain evidence="4">CGMCC 1.10657</strain>
    </source>
</reference>
<organism evidence="3 4">
    <name type="scientific">Microbulbifer marinus</name>
    <dbReference type="NCBI Taxonomy" id="658218"/>
    <lineage>
        <taxon>Bacteria</taxon>
        <taxon>Pseudomonadati</taxon>
        <taxon>Pseudomonadota</taxon>
        <taxon>Gammaproteobacteria</taxon>
        <taxon>Cellvibrionales</taxon>
        <taxon>Microbulbiferaceae</taxon>
        <taxon>Microbulbifer</taxon>
    </lineage>
</organism>
<feature type="domain" description="DUF4399" evidence="2">
    <location>
        <begin position="56"/>
        <end position="147"/>
    </location>
</feature>
<evidence type="ECO:0000313" key="4">
    <source>
        <dbReference type="Proteomes" id="UP000198658"/>
    </source>
</evidence>
<dbReference type="AlphaFoldDB" id="A0A1H3VQV9"/>
<dbReference type="Pfam" id="PF14347">
    <property type="entry name" value="DUF4399"/>
    <property type="match status" value="1"/>
</dbReference>
<feature type="signal peptide" evidence="1">
    <location>
        <begin position="1"/>
        <end position="21"/>
    </location>
</feature>
<dbReference type="EMBL" id="FNQO01000001">
    <property type="protein sequence ID" value="SDZ76488.1"/>
    <property type="molecule type" value="Genomic_DNA"/>
</dbReference>
<dbReference type="Proteomes" id="UP000198658">
    <property type="component" value="Unassembled WGS sequence"/>
</dbReference>
<dbReference type="STRING" id="658218.SAMN05216562_0131"/>
<evidence type="ECO:0000256" key="1">
    <source>
        <dbReference type="SAM" id="SignalP"/>
    </source>
</evidence>
<proteinExistence type="predicted"/>
<feature type="chain" id="PRO_5011782465" description="DUF4399 domain-containing protein" evidence="1">
    <location>
        <begin position="22"/>
        <end position="147"/>
    </location>
</feature>
<evidence type="ECO:0000259" key="2">
    <source>
        <dbReference type="Pfam" id="PF14347"/>
    </source>
</evidence>
<keyword evidence="4" id="KW-1185">Reference proteome</keyword>
<gene>
    <name evidence="3" type="ORF">SAMN05216562_0131</name>
</gene>
<protein>
    <recommendedName>
        <fullName evidence="2">DUF4399 domain-containing protein</fullName>
    </recommendedName>
</protein>
<dbReference type="RefSeq" id="WP_244506074.1">
    <property type="nucleotide sequence ID" value="NZ_FNQO01000001.1"/>
</dbReference>
<keyword evidence="1" id="KW-0732">Signal</keyword>
<name>A0A1H3VQV9_9GAMM</name>
<sequence>MTAYRSMIFASALMLSPLLHAGEGTQANLISEAPADAKVYIISPKDGETVPQTFTVKFGLSGMGVAPAGVDKEKTGHHHLLIDVDEMPDMTKPLPATENIVHFGGGQTETELTLPPGKHTLQLVMGNHLHIPFKNPVMSKKITVVVE</sequence>
<dbReference type="InterPro" id="IPR025512">
    <property type="entry name" value="DUF4399"/>
</dbReference>
<evidence type="ECO:0000313" key="3">
    <source>
        <dbReference type="EMBL" id="SDZ76488.1"/>
    </source>
</evidence>
<accession>A0A1H3VQV9</accession>